<reference evidence="3" key="2">
    <citation type="submission" date="2010-01" db="EMBL/GenBank/DDBJ databases">
        <title>The complete genome of Geodermatophilus obscurus DSM 43160.</title>
        <authorList>
            <consortium name="US DOE Joint Genome Institute (JGI-PGF)"/>
            <person name="Lucas S."/>
            <person name="Copeland A."/>
            <person name="Lapidus A."/>
            <person name="Glavina del Rio T."/>
            <person name="Dalin E."/>
            <person name="Tice H."/>
            <person name="Bruce D."/>
            <person name="Goodwin L."/>
            <person name="Pitluck S."/>
            <person name="Kyrpides N."/>
            <person name="Mavromatis K."/>
            <person name="Ivanova N."/>
            <person name="Munk A.C."/>
            <person name="Brettin T."/>
            <person name="Detter J.C."/>
            <person name="Han C."/>
            <person name="Larimer F."/>
            <person name="Land M."/>
            <person name="Hauser L."/>
            <person name="Markowitz V."/>
            <person name="Cheng J.-F."/>
            <person name="Hugenholtz P."/>
            <person name="Woyke T."/>
            <person name="Wu D."/>
            <person name="Jando M."/>
            <person name="Schneider S."/>
            <person name="Klenk H.-P."/>
            <person name="Eisen J.A."/>
        </authorList>
    </citation>
    <scope>NUCLEOTIDE SEQUENCE [LARGE SCALE GENOMIC DNA]</scope>
    <source>
        <strain evidence="3">ATCC 25078 / DSM 43160 / JCM 3152 / KCC A-0152 / KCTC 9177 / NBRC 13315 / NRRL B-3577 / G-20</strain>
    </source>
</reference>
<name>D2S9N4_GEOOG</name>
<dbReference type="Gene3D" id="3.40.50.2000">
    <property type="entry name" value="Glycogen Phosphorylase B"/>
    <property type="match status" value="1"/>
</dbReference>
<dbReference type="OrthoDB" id="5173664at2"/>
<dbReference type="eggNOG" id="COG0438">
    <property type="taxonomic scope" value="Bacteria"/>
</dbReference>
<reference evidence="2 3" key="1">
    <citation type="journal article" date="2010" name="Stand. Genomic Sci.">
        <title>Complete genome sequence of Geodermatophilus obscurus type strain (G-20).</title>
        <authorList>
            <person name="Ivanova N."/>
            <person name="Sikorski J."/>
            <person name="Jando M."/>
            <person name="Munk C."/>
            <person name="Lapidus A."/>
            <person name="Glavina Del Rio T."/>
            <person name="Copeland A."/>
            <person name="Tice H."/>
            <person name="Cheng J.-F."/>
            <person name="Lucas S."/>
            <person name="Chen F."/>
            <person name="Nolan M."/>
            <person name="Bruce D."/>
            <person name="Goodwin L."/>
            <person name="Pitluck S."/>
            <person name="Mavromatis K."/>
            <person name="Mikhailova N."/>
            <person name="Pati A."/>
            <person name="Chen A."/>
            <person name="Palaniappan K."/>
            <person name="Land M."/>
            <person name="Hauser L."/>
            <person name="Chang Y.-J."/>
            <person name="Jeffries C.D."/>
            <person name="Meincke L."/>
            <person name="Brettin T."/>
            <person name="Detter J.C."/>
            <person name="Detter J.C."/>
            <person name="Rohde M."/>
            <person name="Goeker M."/>
            <person name="Bristow J."/>
            <person name="Eisen J.A."/>
            <person name="Markowitz V."/>
            <person name="Hugenholtz P."/>
            <person name="Kyrpides N.C."/>
            <person name="Klenk H.-P."/>
        </authorList>
    </citation>
    <scope>NUCLEOTIDE SEQUENCE [LARGE SCALE GENOMIC DNA]</scope>
    <source>
        <strain evidence="3">ATCC 25078 / DSM 43160 / JCM 3152 / KCC A-0152 / KCTC 9177 / NBRC 13315 / NRRL B-3577 / G-20</strain>
    </source>
</reference>
<proteinExistence type="predicted"/>
<sequence length="359" mass="39199">MNVLLSTTLFPGSLYYRMSEPARAVNDVGLGVEVTVQRGVKTTMARSSADPDAPAAVQTVDAQGADVVVLQLPKTREMLDALRLLQGRGVAVVVEMDDLLSAVPPGHRGHDVLVRKGVARVAAACAREADFVTVSTPALLEEYAPHGRGMVVPNAIPRRIAELTPAHDRAPEVVTVGWAGSVSTHPYDLEEMQSGLQQALDRTGGVSRFAILGEAGDARRRLRLAEDPIELPWVHDVDGYLATLGQRFDIGLAPLRIDRFNTAKSWLKVLEYAARGIYAVRAPSAEYERLGLGHRAKRPRDWSAAIVKGVEDPDRRRDVAAADRELVLASHLTEHTAELWVTAWRQARENRSRADRIGA</sequence>
<dbReference type="HOGENOM" id="CLU_775712_0_0_11"/>
<organism evidence="2 3">
    <name type="scientific">Geodermatophilus obscurus (strain ATCC 25078 / DSM 43160 / JCM 3152 / CCUG 61914 / KCC A-0152 / KCTC 9177 / NBRC 13315 / NRRL B-3577 / G-20)</name>
    <dbReference type="NCBI Taxonomy" id="526225"/>
    <lineage>
        <taxon>Bacteria</taxon>
        <taxon>Bacillati</taxon>
        <taxon>Actinomycetota</taxon>
        <taxon>Actinomycetes</taxon>
        <taxon>Geodermatophilales</taxon>
        <taxon>Geodermatophilaceae</taxon>
        <taxon>Geodermatophilus</taxon>
    </lineage>
</organism>
<evidence type="ECO:0000313" key="3">
    <source>
        <dbReference type="Proteomes" id="UP000001382"/>
    </source>
</evidence>
<feature type="domain" description="Spore protein YkvP/CgeB glycosyl transferase-like" evidence="1">
    <location>
        <begin position="198"/>
        <end position="340"/>
    </location>
</feature>
<dbReference type="InterPro" id="IPR055259">
    <property type="entry name" value="YkvP/CgeB_Glyco_trans-like"/>
</dbReference>
<protein>
    <recommendedName>
        <fullName evidence="1">Spore protein YkvP/CgeB glycosyl transferase-like domain-containing protein</fullName>
    </recommendedName>
</protein>
<accession>D2S9N4</accession>
<dbReference type="AlphaFoldDB" id="D2S9N4"/>
<dbReference type="EMBL" id="CP001867">
    <property type="protein sequence ID" value="ADB73747.1"/>
    <property type="molecule type" value="Genomic_DNA"/>
</dbReference>
<dbReference type="Pfam" id="PF13524">
    <property type="entry name" value="Glyco_trans_1_2"/>
    <property type="match status" value="1"/>
</dbReference>
<evidence type="ECO:0000313" key="2">
    <source>
        <dbReference type="EMBL" id="ADB73747.1"/>
    </source>
</evidence>
<evidence type="ECO:0000259" key="1">
    <source>
        <dbReference type="Pfam" id="PF13524"/>
    </source>
</evidence>
<dbReference type="SUPFAM" id="SSF53756">
    <property type="entry name" value="UDP-Glycosyltransferase/glycogen phosphorylase"/>
    <property type="match status" value="1"/>
</dbReference>
<dbReference type="KEGG" id="gob:Gobs_0986"/>
<dbReference type="Proteomes" id="UP000001382">
    <property type="component" value="Chromosome"/>
</dbReference>
<dbReference type="STRING" id="526225.Gobs_0986"/>
<keyword evidence="3" id="KW-1185">Reference proteome</keyword>
<dbReference type="RefSeq" id="WP_012947188.1">
    <property type="nucleotide sequence ID" value="NC_013757.1"/>
</dbReference>
<gene>
    <name evidence="2" type="ordered locus">Gobs_0986</name>
</gene>